<name>A0ACB6QUQ1_9PLEO</name>
<protein>
    <submittedName>
        <fullName evidence="1">Uncharacterized protein</fullName>
    </submittedName>
</protein>
<comment type="caution">
    <text evidence="1">The sequence shown here is derived from an EMBL/GenBank/DDBJ whole genome shotgun (WGS) entry which is preliminary data.</text>
</comment>
<organism evidence="1 2">
    <name type="scientific">Lindgomyces ingoldianus</name>
    <dbReference type="NCBI Taxonomy" id="673940"/>
    <lineage>
        <taxon>Eukaryota</taxon>
        <taxon>Fungi</taxon>
        <taxon>Dikarya</taxon>
        <taxon>Ascomycota</taxon>
        <taxon>Pezizomycotina</taxon>
        <taxon>Dothideomycetes</taxon>
        <taxon>Pleosporomycetidae</taxon>
        <taxon>Pleosporales</taxon>
        <taxon>Lindgomycetaceae</taxon>
        <taxon>Lindgomyces</taxon>
    </lineage>
</organism>
<reference evidence="1" key="1">
    <citation type="journal article" date="2020" name="Stud. Mycol.">
        <title>101 Dothideomycetes genomes: a test case for predicting lifestyles and emergence of pathogens.</title>
        <authorList>
            <person name="Haridas S."/>
            <person name="Albert R."/>
            <person name="Binder M."/>
            <person name="Bloem J."/>
            <person name="Labutti K."/>
            <person name="Salamov A."/>
            <person name="Andreopoulos B."/>
            <person name="Baker S."/>
            <person name="Barry K."/>
            <person name="Bills G."/>
            <person name="Bluhm B."/>
            <person name="Cannon C."/>
            <person name="Castanera R."/>
            <person name="Culley D."/>
            <person name="Daum C."/>
            <person name="Ezra D."/>
            <person name="Gonzalez J."/>
            <person name="Henrissat B."/>
            <person name="Kuo A."/>
            <person name="Liang C."/>
            <person name="Lipzen A."/>
            <person name="Lutzoni F."/>
            <person name="Magnuson J."/>
            <person name="Mondo S."/>
            <person name="Nolan M."/>
            <person name="Ohm R."/>
            <person name="Pangilinan J."/>
            <person name="Park H.-J."/>
            <person name="Ramirez L."/>
            <person name="Alfaro M."/>
            <person name="Sun H."/>
            <person name="Tritt A."/>
            <person name="Yoshinaga Y."/>
            <person name="Zwiers L.-H."/>
            <person name="Turgeon B."/>
            <person name="Goodwin S."/>
            <person name="Spatafora J."/>
            <person name="Crous P."/>
            <person name="Grigoriev I."/>
        </authorList>
    </citation>
    <scope>NUCLEOTIDE SEQUENCE</scope>
    <source>
        <strain evidence="1">ATCC 200398</strain>
    </source>
</reference>
<accession>A0ACB6QUQ1</accession>
<dbReference type="Proteomes" id="UP000799755">
    <property type="component" value="Unassembled WGS sequence"/>
</dbReference>
<keyword evidence="2" id="KW-1185">Reference proteome</keyword>
<sequence length="586" mass="64319">MANGMCAAMGEMVAEVNMGLLAAWHVAYIHRTTTLLRGIGAICLRSSLNDSFIYIRTTAIFLVLSALYAYWDAKHSFPVFKEALYVFQITATMVSTQPLSYAIPAILKPQRANGNCTRYPVLISALPAVKWRSSAVGHCRALRSSAAVMLSVTLMQTREWQRGIVGEEALDSLSGSWQKISASCGLPVASSPLQRPHAIPYILSSSPPSQKYFSLQSISSIIPTMDTFCNPLTYHAESGDGGAEMGDAAPVATAAASPPAQAPIPPLPAFVATLTPVSANPAAPIHQFTGILTPFQMHARIVHNRHLGRYYSLTILPEPYTTWSPLPSHREMETRPCFTPASRIHQLECGHFVAVPRDAERCAANCKGMLSQLPSGEKHRIRSIFNLCVAVSDSIPGLKHTYPGMPHMTNLVDEASGDFTCATCHLVGQRQTSPAHIFLPMHCIIVVREQQDAALVTELERGVLPISQRLQNRAQTQNPRAGHSNSCGCRGGHRSGRSRCIGGGRGGRGAGVTRRRVEKARREEKKEVTGKILEDNLLEEWQKMEERCKMPGDARKWSRVTQVRRRILTDVRGKDIAEEWAFKQGV</sequence>
<evidence type="ECO:0000313" key="1">
    <source>
        <dbReference type="EMBL" id="KAF2470625.1"/>
    </source>
</evidence>
<gene>
    <name evidence="1" type="ORF">BDR25DRAFT_355112</name>
</gene>
<proteinExistence type="predicted"/>
<evidence type="ECO:0000313" key="2">
    <source>
        <dbReference type="Proteomes" id="UP000799755"/>
    </source>
</evidence>
<dbReference type="EMBL" id="MU003507">
    <property type="protein sequence ID" value="KAF2470625.1"/>
    <property type="molecule type" value="Genomic_DNA"/>
</dbReference>